<comment type="caution">
    <text evidence="1">The sequence shown here is derived from an EMBL/GenBank/DDBJ whole genome shotgun (WGS) entry which is preliminary data.</text>
</comment>
<dbReference type="AlphaFoldDB" id="A0A2T4DQW7"/>
<name>A0A2T4DQW7_9BACT</name>
<sequence>MSKELIENWATDSADYQKNNQDFYKQLRKLKEKQLDQQFHQLDADTFAKMDCLDCANCCKTTSPIFYQPDIERVSKALKMKVPDFINTYLFKDEEGDYVLQSSPCPFLGYDNKCIVYKSRPTACREYPHTNRKRMRQILSKTFKNAEVCPAVFHILERMREVRG</sequence>
<accession>A0A2T4DQW7</accession>
<dbReference type="Pfam" id="PF03692">
    <property type="entry name" value="CxxCxxCC"/>
    <property type="match status" value="1"/>
</dbReference>
<dbReference type="Proteomes" id="UP000240608">
    <property type="component" value="Unassembled WGS sequence"/>
</dbReference>
<gene>
    <name evidence="1" type="ORF">C9994_08425</name>
</gene>
<evidence type="ECO:0000313" key="1">
    <source>
        <dbReference type="EMBL" id="PTB96192.1"/>
    </source>
</evidence>
<dbReference type="EMBL" id="PYVU01000062">
    <property type="protein sequence ID" value="PTB96192.1"/>
    <property type="molecule type" value="Genomic_DNA"/>
</dbReference>
<dbReference type="InterPro" id="IPR005358">
    <property type="entry name" value="Puta_zinc/iron-chelating_dom"/>
</dbReference>
<proteinExistence type="predicted"/>
<organism evidence="1 2">
    <name type="scientific">Marivirga lumbricoides</name>
    <dbReference type="NCBI Taxonomy" id="1046115"/>
    <lineage>
        <taxon>Bacteria</taxon>
        <taxon>Pseudomonadati</taxon>
        <taxon>Bacteroidota</taxon>
        <taxon>Cytophagia</taxon>
        <taxon>Cytophagales</taxon>
        <taxon>Marivirgaceae</taxon>
        <taxon>Marivirga</taxon>
    </lineage>
</organism>
<dbReference type="PANTHER" id="PTHR35866">
    <property type="entry name" value="PUTATIVE-RELATED"/>
    <property type="match status" value="1"/>
</dbReference>
<evidence type="ECO:0000313" key="2">
    <source>
        <dbReference type="Proteomes" id="UP000240608"/>
    </source>
</evidence>
<protein>
    <submittedName>
        <fullName evidence="1">Zinc/iron-chelating domain-containing protein</fullName>
    </submittedName>
</protein>
<dbReference type="PANTHER" id="PTHR35866:SF1">
    <property type="entry name" value="YKGJ FAMILY CYSTEINE CLUSTER PROTEIN"/>
    <property type="match status" value="1"/>
</dbReference>
<reference evidence="1 2" key="1">
    <citation type="submission" date="2018-03" db="EMBL/GenBank/DDBJ databases">
        <title>Cross-interface Injection: A General Nanoliter Liquid Handling Method Applied to Single Cells Genome Amplification Automated Nanoliter Liquid Handling Applied to Single Cell Multiple Displacement Amplification.</title>
        <authorList>
            <person name="Yun J."/>
            <person name="Xu P."/>
            <person name="Xu J."/>
            <person name="Dai X."/>
            <person name="Wang Y."/>
            <person name="Zheng X."/>
            <person name="Cao C."/>
            <person name="Yi Q."/>
            <person name="Zhu Y."/>
            <person name="Wang L."/>
            <person name="Dong Z."/>
            <person name="Huang Y."/>
            <person name="Huang L."/>
            <person name="Du W."/>
        </authorList>
    </citation>
    <scope>NUCLEOTIDE SEQUENCE [LARGE SCALE GENOMIC DNA]</scope>
    <source>
        <strain evidence="1 2">Z-D1-2</strain>
    </source>
</reference>